<reference evidence="2" key="1">
    <citation type="submission" date="2023-03" db="EMBL/GenBank/DDBJ databases">
        <title>Massive genome expansion in bonnet fungi (Mycena s.s.) driven by repeated elements and novel gene families across ecological guilds.</title>
        <authorList>
            <consortium name="Lawrence Berkeley National Laboratory"/>
            <person name="Harder C.B."/>
            <person name="Miyauchi S."/>
            <person name="Viragh M."/>
            <person name="Kuo A."/>
            <person name="Thoen E."/>
            <person name="Andreopoulos B."/>
            <person name="Lu D."/>
            <person name="Skrede I."/>
            <person name="Drula E."/>
            <person name="Henrissat B."/>
            <person name="Morin E."/>
            <person name="Kohler A."/>
            <person name="Barry K."/>
            <person name="LaButti K."/>
            <person name="Morin E."/>
            <person name="Salamov A."/>
            <person name="Lipzen A."/>
            <person name="Mereny Z."/>
            <person name="Hegedus B."/>
            <person name="Baldrian P."/>
            <person name="Stursova M."/>
            <person name="Weitz H."/>
            <person name="Taylor A."/>
            <person name="Grigoriev I.V."/>
            <person name="Nagy L.G."/>
            <person name="Martin F."/>
            <person name="Kauserud H."/>
        </authorList>
    </citation>
    <scope>NUCLEOTIDE SEQUENCE</scope>
    <source>
        <strain evidence="2">9284</strain>
    </source>
</reference>
<proteinExistence type="predicted"/>
<dbReference type="SUPFAM" id="SSF55729">
    <property type="entry name" value="Acyl-CoA N-acyltransferases (Nat)"/>
    <property type="match status" value="1"/>
</dbReference>
<dbReference type="Pfam" id="PF13302">
    <property type="entry name" value="Acetyltransf_3"/>
    <property type="match status" value="1"/>
</dbReference>
<evidence type="ECO:0000313" key="3">
    <source>
        <dbReference type="Proteomes" id="UP001221142"/>
    </source>
</evidence>
<keyword evidence="3" id="KW-1185">Reference proteome</keyword>
<name>A0AAD7C5Z1_9AGAR</name>
<dbReference type="PANTHER" id="PTHR43610:SF1">
    <property type="entry name" value="N-ACETYLTRANSFERASE DOMAIN-CONTAINING PROTEIN"/>
    <property type="match status" value="1"/>
</dbReference>
<gene>
    <name evidence="2" type="ORF">FB45DRAFT_828319</name>
</gene>
<dbReference type="Gene3D" id="3.40.630.30">
    <property type="match status" value="1"/>
</dbReference>
<protein>
    <submittedName>
        <fullName evidence="2">Acyl-CoA N-acyltransferase</fullName>
    </submittedName>
</protein>
<dbReference type="InterPro" id="IPR000182">
    <property type="entry name" value="GNAT_dom"/>
</dbReference>
<dbReference type="PANTHER" id="PTHR43610">
    <property type="entry name" value="BLL6696 PROTEIN"/>
    <property type="match status" value="1"/>
</dbReference>
<evidence type="ECO:0000313" key="2">
    <source>
        <dbReference type="EMBL" id="KAJ7639442.1"/>
    </source>
</evidence>
<dbReference type="Proteomes" id="UP001221142">
    <property type="component" value="Unassembled WGS sequence"/>
</dbReference>
<dbReference type="GO" id="GO:0016747">
    <property type="term" value="F:acyltransferase activity, transferring groups other than amino-acyl groups"/>
    <property type="evidence" value="ECO:0007669"/>
    <property type="project" value="InterPro"/>
</dbReference>
<sequence length="228" mass="25683">MYLDEPIPSKYGRIILTKPVEADDETTAALRAHPETLRYLAFLPQVFSVEDARTRRLERATDPTLVDFNISLASGGVIGSTGIFYVDDVNKKCEMGILMNHAYFRGGYASEALYTCLVYAFETRKMHRVVFQTNSENAAMRGWLEMAGVTLEGIQRQMWPDPTTGGYNDVALYAVLEDEWFGATKGKLEAKLNRAYIIKISFFGTERCLLVRASECQIRVSLSSMFLS</sequence>
<feature type="domain" description="N-acetyltransferase" evidence="1">
    <location>
        <begin position="15"/>
        <end position="179"/>
    </location>
</feature>
<dbReference type="InterPro" id="IPR016181">
    <property type="entry name" value="Acyl_CoA_acyltransferase"/>
</dbReference>
<dbReference type="EMBL" id="JARKIF010000005">
    <property type="protein sequence ID" value="KAJ7639442.1"/>
    <property type="molecule type" value="Genomic_DNA"/>
</dbReference>
<evidence type="ECO:0000259" key="1">
    <source>
        <dbReference type="PROSITE" id="PS51186"/>
    </source>
</evidence>
<dbReference type="AlphaFoldDB" id="A0AAD7C5Z1"/>
<comment type="caution">
    <text evidence="2">The sequence shown here is derived from an EMBL/GenBank/DDBJ whole genome shotgun (WGS) entry which is preliminary data.</text>
</comment>
<accession>A0AAD7C5Z1</accession>
<organism evidence="2 3">
    <name type="scientific">Roridomyces roridus</name>
    <dbReference type="NCBI Taxonomy" id="1738132"/>
    <lineage>
        <taxon>Eukaryota</taxon>
        <taxon>Fungi</taxon>
        <taxon>Dikarya</taxon>
        <taxon>Basidiomycota</taxon>
        <taxon>Agaricomycotina</taxon>
        <taxon>Agaricomycetes</taxon>
        <taxon>Agaricomycetidae</taxon>
        <taxon>Agaricales</taxon>
        <taxon>Marasmiineae</taxon>
        <taxon>Mycenaceae</taxon>
        <taxon>Roridomyces</taxon>
    </lineage>
</organism>
<dbReference type="PROSITE" id="PS51186">
    <property type="entry name" value="GNAT"/>
    <property type="match status" value="1"/>
</dbReference>